<feature type="compositionally biased region" description="Polar residues" evidence="1">
    <location>
        <begin position="354"/>
        <end position="369"/>
    </location>
</feature>
<keyword evidence="2" id="KW-1133">Transmembrane helix</keyword>
<dbReference type="AlphaFoldDB" id="A0A2S5BHD8"/>
<gene>
    <name evidence="3" type="ORF">BMF94_0886</name>
</gene>
<keyword evidence="2" id="KW-0472">Membrane</keyword>
<evidence type="ECO:0000256" key="1">
    <source>
        <dbReference type="SAM" id="MobiDB-lite"/>
    </source>
</evidence>
<reference evidence="3 4" key="1">
    <citation type="journal article" date="2018" name="Front. Microbiol.">
        <title>Prospects for Fungal Bioremediation of Acidic Radioactive Waste Sites: Characterization and Genome Sequence of Rhodotorula taiwanensis MD1149.</title>
        <authorList>
            <person name="Tkavc R."/>
            <person name="Matrosova V.Y."/>
            <person name="Grichenko O.E."/>
            <person name="Gostincar C."/>
            <person name="Volpe R.P."/>
            <person name="Klimenkova P."/>
            <person name="Gaidamakova E.K."/>
            <person name="Zhou C.E."/>
            <person name="Stewart B.J."/>
            <person name="Lyman M.G."/>
            <person name="Malfatti S.A."/>
            <person name="Rubinfeld B."/>
            <person name="Courtot M."/>
            <person name="Singh J."/>
            <person name="Dalgard C.L."/>
            <person name="Hamilton T."/>
            <person name="Frey K.G."/>
            <person name="Gunde-Cimerman N."/>
            <person name="Dugan L."/>
            <person name="Daly M.J."/>
        </authorList>
    </citation>
    <scope>NUCLEOTIDE SEQUENCE [LARGE SCALE GENOMIC DNA]</scope>
    <source>
        <strain evidence="3 4">MD1149</strain>
    </source>
</reference>
<dbReference type="OrthoDB" id="10569882at2759"/>
<feature type="compositionally biased region" description="Polar residues" evidence="1">
    <location>
        <begin position="240"/>
        <end position="252"/>
    </location>
</feature>
<accession>A0A2S5BHD8</accession>
<keyword evidence="2" id="KW-0812">Transmembrane</keyword>
<sequence>MSYQVSASTPTQCVKQTIAWSGPAGTKRIEMWVEGTNYFAETIAANVTGTLGTVDWTCDVPAGASVAFEIYALPGGKPYGTTRFLDVQPGTTDACLRQNPSQLRPSSMAALASSLSSASPELFTGYSTTSTPTTSSTSTTASAPTSSSAPPSATSGGSSVQKRALICGIVGGVAGLALAALALWWILRSRRRRASQLGATSAGASTTAFSDKEAPDVTPSTRDPVNAWLGRVQPGARPPSNWTGRSRSQSVRNALIGFTNRSPVATGPSGSASRPRPQGPRADLPEVGEAGDFGAYARPGGGTAGATLWHPTSYTSVPAHGGSGHDVDLPLPSSLQPRGIGNSTLPGQHCSGVAGQSSDYPTPMTSMQASPPRPPTRLTTPGAFSDAAQREAIEAMPPSGQYASRPRG</sequence>
<organism evidence="3 4">
    <name type="scientific">Rhodotorula taiwanensis</name>
    <dbReference type="NCBI Taxonomy" id="741276"/>
    <lineage>
        <taxon>Eukaryota</taxon>
        <taxon>Fungi</taxon>
        <taxon>Dikarya</taxon>
        <taxon>Basidiomycota</taxon>
        <taxon>Pucciniomycotina</taxon>
        <taxon>Microbotryomycetes</taxon>
        <taxon>Sporidiobolales</taxon>
        <taxon>Sporidiobolaceae</taxon>
        <taxon>Rhodotorula</taxon>
    </lineage>
</organism>
<feature type="region of interest" description="Disordered" evidence="1">
    <location>
        <begin position="198"/>
        <end position="299"/>
    </location>
</feature>
<feature type="compositionally biased region" description="Polar residues" evidence="1">
    <location>
        <begin position="259"/>
        <end position="272"/>
    </location>
</feature>
<feature type="region of interest" description="Disordered" evidence="1">
    <location>
        <begin position="317"/>
        <end position="408"/>
    </location>
</feature>
<keyword evidence="4" id="KW-1185">Reference proteome</keyword>
<feature type="compositionally biased region" description="Polar residues" evidence="1">
    <location>
        <begin position="333"/>
        <end position="346"/>
    </location>
</feature>
<dbReference type="Proteomes" id="UP000237144">
    <property type="component" value="Unassembled WGS sequence"/>
</dbReference>
<dbReference type="EMBL" id="PJQD01000008">
    <property type="protein sequence ID" value="POY76163.1"/>
    <property type="molecule type" value="Genomic_DNA"/>
</dbReference>
<evidence type="ECO:0000256" key="2">
    <source>
        <dbReference type="SAM" id="Phobius"/>
    </source>
</evidence>
<proteinExistence type="predicted"/>
<comment type="caution">
    <text evidence="3">The sequence shown here is derived from an EMBL/GenBank/DDBJ whole genome shotgun (WGS) entry which is preliminary data.</text>
</comment>
<evidence type="ECO:0000313" key="4">
    <source>
        <dbReference type="Proteomes" id="UP000237144"/>
    </source>
</evidence>
<evidence type="ECO:0000313" key="3">
    <source>
        <dbReference type="EMBL" id="POY76163.1"/>
    </source>
</evidence>
<dbReference type="STRING" id="741276.A0A2S5BHD8"/>
<name>A0A2S5BHD8_9BASI</name>
<protein>
    <submittedName>
        <fullName evidence="3">Uncharacterized protein</fullName>
    </submittedName>
</protein>
<feature type="transmembrane region" description="Helical" evidence="2">
    <location>
        <begin position="163"/>
        <end position="187"/>
    </location>
</feature>
<feature type="compositionally biased region" description="Low complexity" evidence="1">
    <location>
        <begin position="198"/>
        <end position="208"/>
    </location>
</feature>
<feature type="compositionally biased region" description="Low complexity" evidence="1">
    <location>
        <begin position="127"/>
        <end position="158"/>
    </location>
</feature>
<feature type="region of interest" description="Disordered" evidence="1">
    <location>
        <begin position="125"/>
        <end position="158"/>
    </location>
</feature>